<keyword evidence="1" id="KW-0732">Signal</keyword>
<evidence type="ECO:0000256" key="1">
    <source>
        <dbReference type="SAM" id="SignalP"/>
    </source>
</evidence>
<evidence type="ECO:0000313" key="3">
    <source>
        <dbReference type="Proteomes" id="UP001596422"/>
    </source>
</evidence>
<protein>
    <recommendedName>
        <fullName evidence="4">Porin</fullName>
    </recommendedName>
</protein>
<accession>A0ABW1ZUW1</accession>
<dbReference type="InterPro" id="IPR023614">
    <property type="entry name" value="Porin_dom_sf"/>
</dbReference>
<comment type="caution">
    <text evidence="2">The sequence shown here is derived from an EMBL/GenBank/DDBJ whole genome shotgun (WGS) entry which is preliminary data.</text>
</comment>
<dbReference type="RefSeq" id="WP_379907772.1">
    <property type="nucleotide sequence ID" value="NZ_JBHSWE010000001.1"/>
</dbReference>
<name>A0ABW1ZUW1_9GAMM</name>
<evidence type="ECO:0008006" key="4">
    <source>
        <dbReference type="Google" id="ProtNLM"/>
    </source>
</evidence>
<evidence type="ECO:0000313" key="2">
    <source>
        <dbReference type="EMBL" id="MFC6669194.1"/>
    </source>
</evidence>
<feature type="chain" id="PRO_5047382865" description="Porin" evidence="1">
    <location>
        <begin position="25"/>
        <end position="405"/>
    </location>
</feature>
<dbReference type="Gene3D" id="2.40.160.10">
    <property type="entry name" value="Porin"/>
    <property type="match status" value="1"/>
</dbReference>
<gene>
    <name evidence="2" type="ORF">ACFQDL_03030</name>
</gene>
<proteinExistence type="predicted"/>
<dbReference type="Proteomes" id="UP001596422">
    <property type="component" value="Unassembled WGS sequence"/>
</dbReference>
<keyword evidence="3" id="KW-1185">Reference proteome</keyword>
<dbReference type="EMBL" id="JBHSWE010000001">
    <property type="protein sequence ID" value="MFC6669194.1"/>
    <property type="molecule type" value="Genomic_DNA"/>
</dbReference>
<organism evidence="2 3">
    <name type="scientific">Marinobacterium aestuariivivens</name>
    <dbReference type="NCBI Taxonomy" id="1698799"/>
    <lineage>
        <taxon>Bacteria</taxon>
        <taxon>Pseudomonadati</taxon>
        <taxon>Pseudomonadota</taxon>
        <taxon>Gammaproteobacteria</taxon>
        <taxon>Oceanospirillales</taxon>
        <taxon>Oceanospirillaceae</taxon>
        <taxon>Marinobacterium</taxon>
    </lineage>
</organism>
<dbReference type="SUPFAM" id="SSF56935">
    <property type="entry name" value="Porins"/>
    <property type="match status" value="1"/>
</dbReference>
<feature type="signal peptide" evidence="1">
    <location>
        <begin position="1"/>
        <end position="24"/>
    </location>
</feature>
<sequence length="405" mass="45963">MSLRFNRRYCQALVLPLASAALQASGSSDELRISGFLTQGYFHSDHNNIYGPSEDGSFDFREVGVNASWRVQSSLRLAGQLMSRRAGEVDDGSLQTDYLLLDWRIQDLALRQTGLRLGRLKVPLGLYNDTRDVAFTRPSILLPQEIYYDMARDLALSVDGAGVYYQSMATGYQFDFDLVAGLPKRDRGVEYSYLHDDHPGRFDSGSALIGRLLMSDPAQRWKAGLSLLSFELDYEDDLPPVTPLAPDEGTLRVDIAVLSAQYSRERWTFASEYMWQHIDRGELGGLFSLQPETDLEAWYLQAQYRFATGWDLIARYGEGYIDRDDRSGRGYQQLLGGIGVDVPAYTRYAKDLTLGVGWQPSANWLLRAEWHLVRGTLWLPRQDNPEPSGLEKNWNLHALQATYRF</sequence>
<reference evidence="3" key="1">
    <citation type="journal article" date="2019" name="Int. J. Syst. Evol. Microbiol.">
        <title>The Global Catalogue of Microorganisms (GCM) 10K type strain sequencing project: providing services to taxonomists for standard genome sequencing and annotation.</title>
        <authorList>
            <consortium name="The Broad Institute Genomics Platform"/>
            <consortium name="The Broad Institute Genome Sequencing Center for Infectious Disease"/>
            <person name="Wu L."/>
            <person name="Ma J."/>
        </authorList>
    </citation>
    <scope>NUCLEOTIDE SEQUENCE [LARGE SCALE GENOMIC DNA]</scope>
    <source>
        <strain evidence="3">NBRC 111756</strain>
    </source>
</reference>